<organism evidence="1 2">
    <name type="scientific">Candidatus Nealsonbacteria bacterium CG_4_10_14_0_8_um_filter_37_14</name>
    <dbReference type="NCBI Taxonomy" id="1974684"/>
    <lineage>
        <taxon>Bacteria</taxon>
        <taxon>Candidatus Nealsoniibacteriota</taxon>
    </lineage>
</organism>
<dbReference type="AlphaFoldDB" id="A0A2M7R7C1"/>
<evidence type="ECO:0000313" key="1">
    <source>
        <dbReference type="EMBL" id="PIY89227.1"/>
    </source>
</evidence>
<protein>
    <submittedName>
        <fullName evidence="1">Uncharacterized protein</fullName>
    </submittedName>
</protein>
<evidence type="ECO:0000313" key="2">
    <source>
        <dbReference type="Proteomes" id="UP000230767"/>
    </source>
</evidence>
<name>A0A2M7R7C1_9BACT</name>
<comment type="caution">
    <text evidence="1">The sequence shown here is derived from an EMBL/GenBank/DDBJ whole genome shotgun (WGS) entry which is preliminary data.</text>
</comment>
<sequence>MILKLMTVKIKILVGILVFFLLLFFKFPVATASSIDLQTKFRISQTEIKNLSNQLELFSTKIKNIRRDQLKVIYIQLESFRSLLIKFQQQLTEFINTANVEKCLGLDRGYSMINCVEKAARITGDKTLCEIYNRPEFEYLSDSGKRWIEACYIHAAVGKEDSSICEKLETYTKTACLNTYYWKLAVEKIDLSICEKIKEHTTQRECVEDLVAITGNIKWCETLEDEYDRNWCYRDNATTLGECGKASGASRDFCIERLALQNDNVAWCEKIEDEIIKNRCKGKF</sequence>
<gene>
    <name evidence="1" type="ORF">COY73_01555</name>
</gene>
<dbReference type="Proteomes" id="UP000230767">
    <property type="component" value="Unassembled WGS sequence"/>
</dbReference>
<accession>A0A2M7R7C1</accession>
<reference evidence="2" key="1">
    <citation type="submission" date="2017-09" db="EMBL/GenBank/DDBJ databases">
        <title>Depth-based differentiation of microbial function through sediment-hosted aquifers and enrichment of novel symbionts in the deep terrestrial subsurface.</title>
        <authorList>
            <person name="Probst A.J."/>
            <person name="Ladd B."/>
            <person name="Jarett J.K."/>
            <person name="Geller-Mcgrath D.E."/>
            <person name="Sieber C.M.K."/>
            <person name="Emerson J.B."/>
            <person name="Anantharaman K."/>
            <person name="Thomas B.C."/>
            <person name="Malmstrom R."/>
            <person name="Stieglmeier M."/>
            <person name="Klingl A."/>
            <person name="Woyke T."/>
            <person name="Ryan C.M."/>
            <person name="Banfield J.F."/>
        </authorList>
    </citation>
    <scope>NUCLEOTIDE SEQUENCE [LARGE SCALE GENOMIC DNA]</scope>
</reference>
<dbReference type="EMBL" id="PFLW01000041">
    <property type="protein sequence ID" value="PIY89227.1"/>
    <property type="molecule type" value="Genomic_DNA"/>
</dbReference>
<proteinExistence type="predicted"/>